<dbReference type="Pfam" id="PF02265">
    <property type="entry name" value="S1-P1_nuclease"/>
    <property type="match status" value="1"/>
</dbReference>
<dbReference type="GO" id="GO:0016788">
    <property type="term" value="F:hydrolase activity, acting on ester bonds"/>
    <property type="evidence" value="ECO:0007669"/>
    <property type="project" value="InterPro"/>
</dbReference>
<dbReference type="InterPro" id="IPR003154">
    <property type="entry name" value="S1/P1nuclease"/>
</dbReference>
<name>A0A364KXB7_TALAM</name>
<keyword evidence="8" id="KW-0732">Signal</keyword>
<dbReference type="RefSeq" id="XP_040732713.1">
    <property type="nucleotide sequence ID" value="XM_040876550.1"/>
</dbReference>
<evidence type="ECO:0000256" key="8">
    <source>
        <dbReference type="SAM" id="SignalP"/>
    </source>
</evidence>
<evidence type="ECO:0000256" key="5">
    <source>
        <dbReference type="ARBA" id="ARBA00022801"/>
    </source>
</evidence>
<comment type="similarity">
    <text evidence="1">Belongs to the nuclease type I family.</text>
</comment>
<evidence type="ECO:0000313" key="10">
    <source>
        <dbReference type="Proteomes" id="UP000249363"/>
    </source>
</evidence>
<evidence type="ECO:0000256" key="1">
    <source>
        <dbReference type="ARBA" id="ARBA00009547"/>
    </source>
</evidence>
<keyword evidence="2" id="KW-0540">Nuclease</keyword>
<organism evidence="9 10">
    <name type="scientific">Talaromyces amestolkiae</name>
    <dbReference type="NCBI Taxonomy" id="1196081"/>
    <lineage>
        <taxon>Eukaryota</taxon>
        <taxon>Fungi</taxon>
        <taxon>Dikarya</taxon>
        <taxon>Ascomycota</taxon>
        <taxon>Pezizomycotina</taxon>
        <taxon>Eurotiomycetes</taxon>
        <taxon>Eurotiomycetidae</taxon>
        <taxon>Eurotiales</taxon>
        <taxon>Trichocomaceae</taxon>
        <taxon>Talaromyces</taxon>
        <taxon>Talaromyces sect. Talaromyces</taxon>
    </lineage>
</organism>
<gene>
    <name evidence="9" type="ORF">BHQ10_004209</name>
</gene>
<dbReference type="Proteomes" id="UP000249363">
    <property type="component" value="Unassembled WGS sequence"/>
</dbReference>
<dbReference type="CDD" id="cd11010">
    <property type="entry name" value="S1-P1_nuclease"/>
    <property type="match status" value="1"/>
</dbReference>
<evidence type="ECO:0000256" key="6">
    <source>
        <dbReference type="ARBA" id="ARBA00023157"/>
    </source>
</evidence>
<keyword evidence="7" id="KW-0325">Glycoprotein</keyword>
<dbReference type="EMBL" id="MIKG01000007">
    <property type="protein sequence ID" value="RAO68197.1"/>
    <property type="molecule type" value="Genomic_DNA"/>
</dbReference>
<dbReference type="GO" id="GO:0006308">
    <property type="term" value="P:DNA catabolic process"/>
    <property type="evidence" value="ECO:0007669"/>
    <property type="project" value="InterPro"/>
</dbReference>
<proteinExistence type="inferred from homology"/>
<evidence type="ECO:0000256" key="4">
    <source>
        <dbReference type="ARBA" id="ARBA00022759"/>
    </source>
</evidence>
<dbReference type="PANTHER" id="PTHR33146:SF26">
    <property type="entry name" value="ENDONUCLEASE 4"/>
    <property type="match status" value="1"/>
</dbReference>
<keyword evidence="3" id="KW-0479">Metal-binding</keyword>
<dbReference type="OrthoDB" id="441446at2759"/>
<dbReference type="Gene3D" id="1.10.575.10">
    <property type="entry name" value="P1 Nuclease"/>
    <property type="match status" value="1"/>
</dbReference>
<reference evidence="9 10" key="1">
    <citation type="journal article" date="2017" name="Biotechnol. Biofuels">
        <title>Differential beta-glucosidase expression as a function of carbon source availability in Talaromyces amestolkiae: a genomic and proteomic approach.</title>
        <authorList>
            <person name="de Eugenio L.I."/>
            <person name="Mendez-Liter J.A."/>
            <person name="Nieto-Dominguez M."/>
            <person name="Alonso L."/>
            <person name="Gil-Munoz J."/>
            <person name="Barriuso J."/>
            <person name="Prieto A."/>
            <person name="Martinez M.J."/>
        </authorList>
    </citation>
    <scope>NUCLEOTIDE SEQUENCE [LARGE SCALE GENOMIC DNA]</scope>
    <source>
        <strain evidence="9 10">CIB</strain>
    </source>
</reference>
<keyword evidence="5" id="KW-0378">Hydrolase</keyword>
<dbReference type="SUPFAM" id="SSF48537">
    <property type="entry name" value="Phospholipase C/P1 nuclease"/>
    <property type="match status" value="1"/>
</dbReference>
<evidence type="ECO:0000313" key="9">
    <source>
        <dbReference type="EMBL" id="RAO68197.1"/>
    </source>
</evidence>
<dbReference type="AlphaFoldDB" id="A0A364KXB7"/>
<keyword evidence="6" id="KW-1015">Disulfide bond</keyword>
<dbReference type="GO" id="GO:0004519">
    <property type="term" value="F:endonuclease activity"/>
    <property type="evidence" value="ECO:0007669"/>
    <property type="project" value="UniProtKB-KW"/>
</dbReference>
<evidence type="ECO:0000256" key="7">
    <source>
        <dbReference type="ARBA" id="ARBA00023180"/>
    </source>
</evidence>
<protein>
    <recommendedName>
        <fullName evidence="11">Nuclease PA3</fullName>
    </recommendedName>
</protein>
<keyword evidence="4" id="KW-0255">Endonuclease</keyword>
<accession>A0A364KXB7</accession>
<dbReference type="GeneID" id="63793425"/>
<dbReference type="GO" id="GO:0046872">
    <property type="term" value="F:metal ion binding"/>
    <property type="evidence" value="ECO:0007669"/>
    <property type="project" value="UniProtKB-KW"/>
</dbReference>
<dbReference type="GO" id="GO:0003676">
    <property type="term" value="F:nucleic acid binding"/>
    <property type="evidence" value="ECO:0007669"/>
    <property type="project" value="InterPro"/>
</dbReference>
<dbReference type="InterPro" id="IPR008947">
    <property type="entry name" value="PLipase_C/P1_nuclease_dom_sf"/>
</dbReference>
<dbReference type="PANTHER" id="PTHR33146">
    <property type="entry name" value="ENDONUCLEASE 4"/>
    <property type="match status" value="1"/>
</dbReference>
<evidence type="ECO:0000256" key="2">
    <source>
        <dbReference type="ARBA" id="ARBA00022722"/>
    </source>
</evidence>
<dbReference type="STRING" id="1196081.A0A364KXB7"/>
<comment type="caution">
    <text evidence="9">The sequence shown here is derived from an EMBL/GenBank/DDBJ whole genome shotgun (WGS) entry which is preliminary data.</text>
</comment>
<keyword evidence="10" id="KW-1185">Reference proteome</keyword>
<feature type="signal peptide" evidence="8">
    <location>
        <begin position="1"/>
        <end position="19"/>
    </location>
</feature>
<sequence length="335" mass="35876">MFDSRSLLLSLAALQGAQAWGTLGHATVAYVAQNYLDSTTAAWAQGVLGDTSDSYLANIASWADTYRSTTAGKWSAPFHFIDAEDSPPTNCNVNYARDCGSTGCSISAIANYTQRVGDGRLSAANQAQALKFLVHFLGDITQPLHDEALEVGGNDISVTFDGYSDNLHADWDTYIPEKLVGGSALSDAQTWANELIDSINSGSYKSVAASWIKGDDISDPVTSATTWASDANAFVCSVVMPNGVSALQSGDLYPTYYNSVIPTIELQIAKGGYRLANWLNSIYSTNIAKSKRDSEIMVSKRDVDLSGRSFLPPSIPLSDAKRKRAAAGFGCNHKH</sequence>
<feature type="chain" id="PRO_5016652947" description="Nuclease PA3" evidence="8">
    <location>
        <begin position="20"/>
        <end position="335"/>
    </location>
</feature>
<evidence type="ECO:0000256" key="3">
    <source>
        <dbReference type="ARBA" id="ARBA00022723"/>
    </source>
</evidence>
<evidence type="ECO:0008006" key="11">
    <source>
        <dbReference type="Google" id="ProtNLM"/>
    </source>
</evidence>